<comment type="caution">
    <text evidence="18">The sequence shown here is derived from an EMBL/GenBank/DDBJ whole genome shotgun (WGS) entry which is preliminary data.</text>
</comment>
<evidence type="ECO:0000256" key="11">
    <source>
        <dbReference type="ARBA" id="ARBA00023136"/>
    </source>
</evidence>
<keyword evidence="9" id="KW-0406">Ion transport</keyword>
<keyword evidence="13 14" id="KW-0998">Cell outer membrane</keyword>
<dbReference type="SUPFAM" id="SSF56935">
    <property type="entry name" value="Porins"/>
    <property type="match status" value="1"/>
</dbReference>
<evidence type="ECO:0000256" key="7">
    <source>
        <dbReference type="ARBA" id="ARBA00022729"/>
    </source>
</evidence>
<dbReference type="Pfam" id="PF00593">
    <property type="entry name" value="TonB_dep_Rec_b-barrel"/>
    <property type="match status" value="1"/>
</dbReference>
<dbReference type="InterPro" id="IPR039426">
    <property type="entry name" value="TonB-dep_rcpt-like"/>
</dbReference>
<evidence type="ECO:0000256" key="14">
    <source>
        <dbReference type="PROSITE-ProRule" id="PRU01360"/>
    </source>
</evidence>
<dbReference type="InterPro" id="IPR036942">
    <property type="entry name" value="Beta-barrel_TonB_sf"/>
</dbReference>
<evidence type="ECO:0000256" key="8">
    <source>
        <dbReference type="ARBA" id="ARBA00023004"/>
    </source>
</evidence>
<evidence type="ECO:0000256" key="13">
    <source>
        <dbReference type="ARBA" id="ARBA00023237"/>
    </source>
</evidence>
<dbReference type="EMBL" id="JBIWXY010000001">
    <property type="protein sequence ID" value="MFJ5445367.1"/>
    <property type="molecule type" value="Genomic_DNA"/>
</dbReference>
<feature type="domain" description="TonB-dependent receptor-like beta-barrel" evidence="16">
    <location>
        <begin position="275"/>
        <end position="738"/>
    </location>
</feature>
<dbReference type="Gene3D" id="2.170.130.10">
    <property type="entry name" value="TonB-dependent receptor, plug domain"/>
    <property type="match status" value="1"/>
</dbReference>
<dbReference type="PANTHER" id="PTHR32552">
    <property type="entry name" value="FERRICHROME IRON RECEPTOR-RELATED"/>
    <property type="match status" value="1"/>
</dbReference>
<evidence type="ECO:0000259" key="16">
    <source>
        <dbReference type="Pfam" id="PF00593"/>
    </source>
</evidence>
<dbReference type="Pfam" id="PF07715">
    <property type="entry name" value="Plug"/>
    <property type="match status" value="1"/>
</dbReference>
<evidence type="ECO:0000313" key="18">
    <source>
        <dbReference type="EMBL" id="MFJ5445367.1"/>
    </source>
</evidence>
<keyword evidence="19" id="KW-1185">Reference proteome</keyword>
<dbReference type="PROSITE" id="PS52016">
    <property type="entry name" value="TONB_DEPENDENT_REC_3"/>
    <property type="match status" value="1"/>
</dbReference>
<evidence type="ECO:0000256" key="1">
    <source>
        <dbReference type="ARBA" id="ARBA00004571"/>
    </source>
</evidence>
<dbReference type="PANTHER" id="PTHR32552:SF89">
    <property type="entry name" value="CATECHOLATE SIDEROPHORE RECEPTOR FIU"/>
    <property type="match status" value="1"/>
</dbReference>
<evidence type="ECO:0000256" key="15">
    <source>
        <dbReference type="RuleBase" id="RU003357"/>
    </source>
</evidence>
<evidence type="ECO:0000256" key="12">
    <source>
        <dbReference type="ARBA" id="ARBA00023170"/>
    </source>
</evidence>
<keyword evidence="12 18" id="KW-0675">Receptor</keyword>
<reference evidence="18 19" key="1">
    <citation type="submission" date="2024-11" db="EMBL/GenBank/DDBJ databases">
        <authorList>
            <person name="Kaparullina E.N."/>
            <person name="Delegan Y.A."/>
            <person name="Doronina N.V."/>
        </authorList>
    </citation>
    <scope>NUCLEOTIDE SEQUENCE [LARGE SCALE GENOMIC DNA]</scope>
    <source>
        <strain evidence="18 19">7sh_L</strain>
    </source>
</reference>
<evidence type="ECO:0000256" key="9">
    <source>
        <dbReference type="ARBA" id="ARBA00023065"/>
    </source>
</evidence>
<evidence type="ECO:0000256" key="4">
    <source>
        <dbReference type="ARBA" id="ARBA00022452"/>
    </source>
</evidence>
<evidence type="ECO:0000259" key="17">
    <source>
        <dbReference type="Pfam" id="PF07715"/>
    </source>
</evidence>
<dbReference type="InterPro" id="IPR000531">
    <property type="entry name" value="Beta-barrel_TonB"/>
</dbReference>
<dbReference type="InterPro" id="IPR037066">
    <property type="entry name" value="Plug_dom_sf"/>
</dbReference>
<dbReference type="Proteomes" id="UP001617669">
    <property type="component" value="Unassembled WGS sequence"/>
</dbReference>
<dbReference type="InterPro" id="IPR012910">
    <property type="entry name" value="Plug_dom"/>
</dbReference>
<keyword evidence="6 14" id="KW-0812">Transmembrane</keyword>
<protein>
    <submittedName>
        <fullName evidence="18">TonB-dependent receptor</fullName>
    </submittedName>
</protein>
<keyword evidence="11 14" id="KW-0472">Membrane</keyword>
<keyword evidence="7" id="KW-0732">Signal</keyword>
<keyword evidence="10 15" id="KW-0798">TonB box</keyword>
<feature type="domain" description="TonB-dependent receptor plug" evidence="17">
    <location>
        <begin position="61"/>
        <end position="165"/>
    </location>
</feature>
<accession>A0ABW8GJ07</accession>
<proteinExistence type="inferred from homology"/>
<comment type="subcellular location">
    <subcellularLocation>
        <location evidence="1 14">Cell outer membrane</location>
        <topology evidence="1 14">Multi-pass membrane protein</topology>
    </subcellularLocation>
</comment>
<keyword evidence="3 14" id="KW-0813">Transport</keyword>
<keyword evidence="8" id="KW-0408">Iron</keyword>
<evidence type="ECO:0000256" key="6">
    <source>
        <dbReference type="ARBA" id="ARBA00022692"/>
    </source>
</evidence>
<gene>
    <name evidence="18" type="ORF">ACIKP9_03930</name>
</gene>
<evidence type="ECO:0000256" key="10">
    <source>
        <dbReference type="ARBA" id="ARBA00023077"/>
    </source>
</evidence>
<evidence type="ECO:0000256" key="3">
    <source>
        <dbReference type="ARBA" id="ARBA00022448"/>
    </source>
</evidence>
<keyword evidence="5" id="KW-0410">Iron transport</keyword>
<dbReference type="RefSeq" id="WP_400879552.1">
    <property type="nucleotide sequence ID" value="NZ_JBIWXY010000001.1"/>
</dbReference>
<evidence type="ECO:0000313" key="19">
    <source>
        <dbReference type="Proteomes" id="UP001617669"/>
    </source>
</evidence>
<sequence length="785" mass="85906">MKQIPTGTKRLSSLVQLALVLYAHHGYAEESDAEAEPADLGSVVVVSDKKISDTYLGDTKIETAPGSRATLTKFQLEKLGGIGTVYDSLKFLPGVNSQGGNSWGAGGAGFTVRGFSGSQIGIVRDGLPLNDPLFQMAVGSVIGDPEDYESISLIYGSSAISLPSVTASGGSIILKTVAPTPEAGVFFKQTFGNNDVQKTYARVNFGEHAGFSGWISVSDSRYDNWQASDLRAQTKRAGANLQYAWNENSINLIISTQELENWSTMPKTKAQFDSLPYRSGYALTTYPTYSGTTGVNDNVVNGTTPSSQWLMSTSFHVQNYMINSHFKLADNLDLSVDPYFQRIRGGTSSAGPFALNETLLNVDLNRDGDQLDTGVPFARQMLPAQYRPGISARLDWQLAATNKLQLGAWYERWHSRQTFSYVPIKANGKPYTTNGESNIASDGRGNPIYMSDQRTDSPTLKLWAEDIWNATERLKVTAALAYQHTKLEGRNIGQVLSSGAINYNNPGYERDATYERFLPAFSLDYQADQNNQVYYSASSNMRIPAAASLYGAVGTSQKPETTINQEVGWRYRDSRLSSSLALFLDDFKNRQVSYQTPSFVTAYYNAGKVETKGAEFALNGLLPHNFNYAASYAYVAATQKEDFELEGGVTVGGLNALPTKGKQLFNTPKHLATIGIGYDDGSLYGDIRAFYKGSLYGDLTNHEKIAAVTTVNLALGYRWNNLSRYFKNAVFSLNVNNLFDKQYLQGVNTGRFSSDPSLAPSQLVGPATYVLAEPRTIVGSLQLNF</sequence>
<organism evidence="18 19">
    <name type="scientific">Methylobacillus methanolivorans</name>
    <dbReference type="NCBI Taxonomy" id="1848927"/>
    <lineage>
        <taxon>Bacteria</taxon>
        <taxon>Pseudomonadati</taxon>
        <taxon>Pseudomonadota</taxon>
        <taxon>Betaproteobacteria</taxon>
        <taxon>Nitrosomonadales</taxon>
        <taxon>Methylophilaceae</taxon>
        <taxon>Methylobacillus</taxon>
    </lineage>
</organism>
<comment type="similarity">
    <text evidence="2 14 15">Belongs to the TonB-dependent receptor family.</text>
</comment>
<dbReference type="Gene3D" id="2.40.170.20">
    <property type="entry name" value="TonB-dependent receptor, beta-barrel domain"/>
    <property type="match status" value="1"/>
</dbReference>
<evidence type="ECO:0000256" key="5">
    <source>
        <dbReference type="ARBA" id="ARBA00022496"/>
    </source>
</evidence>
<evidence type="ECO:0000256" key="2">
    <source>
        <dbReference type="ARBA" id="ARBA00009810"/>
    </source>
</evidence>
<keyword evidence="4 14" id="KW-1134">Transmembrane beta strand</keyword>
<name>A0ABW8GJ07_9PROT</name>